<feature type="domain" description="Nuclear receptor coactivator 4 N-terminal" evidence="2">
    <location>
        <begin position="8"/>
        <end position="106"/>
    </location>
</feature>
<dbReference type="GO" id="GO:0009725">
    <property type="term" value="P:response to hormone"/>
    <property type="evidence" value="ECO:0007669"/>
    <property type="project" value="TreeGrafter"/>
</dbReference>
<feature type="compositionally biased region" description="Low complexity" evidence="1">
    <location>
        <begin position="346"/>
        <end position="358"/>
    </location>
</feature>
<keyword evidence="3" id="KW-0675">Receptor</keyword>
<accession>A0AAD9CPG0</accession>
<feature type="compositionally biased region" description="Basic and acidic residues" evidence="1">
    <location>
        <begin position="360"/>
        <end position="380"/>
    </location>
</feature>
<dbReference type="PANTHER" id="PTHR17085">
    <property type="entry name" value="NUCLEAR RECEPTOR COACTIVATOR 4"/>
    <property type="match status" value="1"/>
</dbReference>
<organism evidence="3 4">
    <name type="scientific">Dissostichus eleginoides</name>
    <name type="common">Patagonian toothfish</name>
    <name type="synonym">Dissostichus amissus</name>
    <dbReference type="NCBI Taxonomy" id="100907"/>
    <lineage>
        <taxon>Eukaryota</taxon>
        <taxon>Metazoa</taxon>
        <taxon>Chordata</taxon>
        <taxon>Craniata</taxon>
        <taxon>Vertebrata</taxon>
        <taxon>Euteleostomi</taxon>
        <taxon>Actinopterygii</taxon>
        <taxon>Neopterygii</taxon>
        <taxon>Teleostei</taxon>
        <taxon>Neoteleostei</taxon>
        <taxon>Acanthomorphata</taxon>
        <taxon>Eupercaria</taxon>
        <taxon>Perciformes</taxon>
        <taxon>Notothenioidei</taxon>
        <taxon>Nototheniidae</taxon>
        <taxon>Dissostichus</taxon>
    </lineage>
</organism>
<feature type="compositionally biased region" description="Pro residues" evidence="1">
    <location>
        <begin position="272"/>
        <end position="282"/>
    </location>
</feature>
<dbReference type="GO" id="GO:0006879">
    <property type="term" value="P:intracellular iron ion homeostasis"/>
    <property type="evidence" value="ECO:0007669"/>
    <property type="project" value="InterPro"/>
</dbReference>
<comment type="caution">
    <text evidence="3">The sequence shown here is derived from an EMBL/GenBank/DDBJ whole genome shotgun (WGS) entry which is preliminary data.</text>
</comment>
<sequence>MAGLQQTQDQLQEAIGGVRGQVQSSVSRQQEALRCREVWLLGQVHLLETLQNESLQTHLLHLHRLQGQFDVLQHQMQNSVCSKDLKQLLSLCMESLSSLSLTPEESLCFSADTHTLRSAITSFGCVSAQVGEGVASQSCPITAKKQDWLMSETQTSCPAPPDCLLGLEAWLLQRQRSDSSCSSFCIEDVDQSELSREEEEELSSWLITPPAPPLKNPSEGERWLSLLKPFQEGWVASDWLLESSPAPSDCTSCCQTSSPPLEIENLGRLRVTPPPNVAPPPSLEAWLQQAPPPSQSSCRANEVCASFSSCVCEENCGGAALSQWLLRKEGRDKNGKKAPPTNQEAPPTNKETTPTNKEFSPSEKETTPSEKEAPPTEKEAPPTQKKAPPPLHHQQQEQKVQAILQEEEEDKWLLRKRSQAQLGSDAQQWLQGHQENTAACVYFRFIRRTQLPVCTSGSSGEHSCVYFRVIRNIQLCGPDEAASQSDSMLRSGCALHQPITAENVRRSAACRSSVSATASTSALPLPIHSAGSAPRRCSGAAARLPRLRQRCRVSPAERPRSGQSTYFRSSHPFNPSHNALCPRPLLPVYCDPVPVYRLCSSAESP</sequence>
<keyword evidence="4" id="KW-1185">Reference proteome</keyword>
<dbReference type="AlphaFoldDB" id="A0AAD9CPG0"/>
<evidence type="ECO:0000256" key="1">
    <source>
        <dbReference type="SAM" id="MobiDB-lite"/>
    </source>
</evidence>
<dbReference type="GO" id="GO:0003713">
    <property type="term" value="F:transcription coactivator activity"/>
    <property type="evidence" value="ECO:0007669"/>
    <property type="project" value="InterPro"/>
</dbReference>
<feature type="region of interest" description="Disordered" evidence="1">
    <location>
        <begin position="272"/>
        <end position="295"/>
    </location>
</feature>
<feature type="non-terminal residue" evidence="3">
    <location>
        <position position="1"/>
    </location>
</feature>
<reference evidence="3" key="1">
    <citation type="submission" date="2023-04" db="EMBL/GenBank/DDBJ databases">
        <title>Chromosome-level genome of Chaenocephalus aceratus.</title>
        <authorList>
            <person name="Park H."/>
        </authorList>
    </citation>
    <scope>NUCLEOTIDE SEQUENCE</scope>
    <source>
        <strain evidence="3">DE</strain>
        <tissue evidence="3">Muscle</tissue>
    </source>
</reference>
<dbReference type="InterPro" id="IPR039947">
    <property type="entry name" value="NCoA-4"/>
</dbReference>
<dbReference type="Pfam" id="PF12489">
    <property type="entry name" value="ARA70"/>
    <property type="match status" value="1"/>
</dbReference>
<protein>
    <submittedName>
        <fullName evidence="3">Nuclear receptor coactivator 4</fullName>
    </submittedName>
</protein>
<gene>
    <name evidence="3" type="ORF">KUDE01_011962</name>
</gene>
<feature type="region of interest" description="Disordered" evidence="1">
    <location>
        <begin position="331"/>
        <end position="399"/>
    </location>
</feature>
<evidence type="ECO:0000259" key="2">
    <source>
        <dbReference type="Pfam" id="PF12489"/>
    </source>
</evidence>
<proteinExistence type="predicted"/>
<dbReference type="Proteomes" id="UP001228049">
    <property type="component" value="Unassembled WGS sequence"/>
</dbReference>
<dbReference type="PANTHER" id="PTHR17085:SF3">
    <property type="entry name" value="NUCLEAR RECEPTOR COACTIVATOR 4"/>
    <property type="match status" value="1"/>
</dbReference>
<dbReference type="EMBL" id="JASDAP010000004">
    <property type="protein sequence ID" value="KAK1904781.1"/>
    <property type="molecule type" value="Genomic_DNA"/>
</dbReference>
<dbReference type="InterPro" id="IPR022174">
    <property type="entry name" value="NCOA4_N"/>
</dbReference>
<evidence type="ECO:0000313" key="4">
    <source>
        <dbReference type="Proteomes" id="UP001228049"/>
    </source>
</evidence>
<name>A0AAD9CPG0_DISEL</name>
<evidence type="ECO:0000313" key="3">
    <source>
        <dbReference type="EMBL" id="KAK1904781.1"/>
    </source>
</evidence>